<keyword evidence="2 4" id="KW-0732">Signal</keyword>
<comment type="similarity">
    <text evidence="1">Belongs to the MlaA family.</text>
</comment>
<sequence>MPSTDPRRLILVAALCCAACATGPNADPRDPIEPFNRAMFTVNDKFDTYIAEPVAKGYQRVTPDPVRTAVTNAFNNLGDIGNALNNALQGKGVAAAESLMRVAINTVLGLGGLIDIASDAGLQRHPQDFGLTLGTWGVPSGPYLVLPFFGPSSVRDGTGLFADLWTDPVTYMDPAWRNSLFALNAVNTRANLLGATDLLEQAALDRYSFVREAYLQRRRYQLRGDESAGDLPDYGDPSDTGDSAGNARAGGAQAGSAVGTGSATADETPALPAAPVTAP</sequence>
<accession>A0A562B958</accession>
<feature type="chain" id="PRO_5021772698" evidence="4">
    <location>
        <begin position="27"/>
        <end position="279"/>
    </location>
</feature>
<name>A0A562B958_9BURK</name>
<comment type="caution">
    <text evidence="5">The sequence shown here is derived from an EMBL/GenBank/DDBJ whole genome shotgun (WGS) entry which is preliminary data.</text>
</comment>
<keyword evidence="5" id="KW-0449">Lipoprotein</keyword>
<gene>
    <name evidence="5" type="ORF">L602_000400000310</name>
</gene>
<dbReference type="OrthoDB" id="9785326at2"/>
<dbReference type="GO" id="GO:0120010">
    <property type="term" value="P:intermembrane phospholipid transfer"/>
    <property type="evidence" value="ECO:0007669"/>
    <property type="project" value="TreeGrafter"/>
</dbReference>
<dbReference type="AlphaFoldDB" id="A0A562B958"/>
<evidence type="ECO:0000256" key="3">
    <source>
        <dbReference type="SAM" id="MobiDB-lite"/>
    </source>
</evidence>
<dbReference type="GO" id="GO:0016020">
    <property type="term" value="C:membrane"/>
    <property type="evidence" value="ECO:0007669"/>
    <property type="project" value="InterPro"/>
</dbReference>
<dbReference type="InterPro" id="IPR007428">
    <property type="entry name" value="MlaA"/>
</dbReference>
<dbReference type="PANTHER" id="PTHR30035:SF3">
    <property type="entry name" value="INTERMEMBRANE PHOSPHOLIPID TRANSPORT SYSTEM LIPOPROTEIN MLAA"/>
    <property type="match status" value="1"/>
</dbReference>
<feature type="region of interest" description="Disordered" evidence="3">
    <location>
        <begin position="225"/>
        <end position="279"/>
    </location>
</feature>
<evidence type="ECO:0000256" key="2">
    <source>
        <dbReference type="ARBA" id="ARBA00022729"/>
    </source>
</evidence>
<organism evidence="5 6">
    <name type="scientific">Cupriavidus gilardii J11</name>
    <dbReference type="NCBI Taxonomy" id="936133"/>
    <lineage>
        <taxon>Bacteria</taxon>
        <taxon>Pseudomonadati</taxon>
        <taxon>Pseudomonadota</taxon>
        <taxon>Betaproteobacteria</taxon>
        <taxon>Burkholderiales</taxon>
        <taxon>Burkholderiaceae</taxon>
        <taxon>Cupriavidus</taxon>
    </lineage>
</organism>
<evidence type="ECO:0000256" key="1">
    <source>
        <dbReference type="ARBA" id="ARBA00010634"/>
    </source>
</evidence>
<dbReference type="Pfam" id="PF04333">
    <property type="entry name" value="MlaA"/>
    <property type="match status" value="1"/>
</dbReference>
<reference evidence="5 6" key="1">
    <citation type="submission" date="2019-07" db="EMBL/GenBank/DDBJ databases">
        <title>Genome sequencing of lignin-degrading bacterial isolates.</title>
        <authorList>
            <person name="Gladden J."/>
        </authorList>
    </citation>
    <scope>NUCLEOTIDE SEQUENCE [LARGE SCALE GENOMIC DNA]</scope>
    <source>
        <strain evidence="5 6">J11</strain>
    </source>
</reference>
<evidence type="ECO:0000313" key="6">
    <source>
        <dbReference type="Proteomes" id="UP000318141"/>
    </source>
</evidence>
<proteinExistence type="inferred from homology"/>
<protein>
    <submittedName>
        <fullName evidence="5">Phospholipid-binding lipoprotein MlaA</fullName>
    </submittedName>
</protein>
<evidence type="ECO:0000256" key="4">
    <source>
        <dbReference type="SAM" id="SignalP"/>
    </source>
</evidence>
<feature type="compositionally biased region" description="Low complexity" evidence="3">
    <location>
        <begin position="243"/>
        <end position="279"/>
    </location>
</feature>
<feature type="signal peptide" evidence="4">
    <location>
        <begin position="1"/>
        <end position="26"/>
    </location>
</feature>
<dbReference type="EMBL" id="VLJN01000034">
    <property type="protein sequence ID" value="TWG81712.1"/>
    <property type="molecule type" value="Genomic_DNA"/>
</dbReference>
<dbReference type="Proteomes" id="UP000318141">
    <property type="component" value="Unassembled WGS sequence"/>
</dbReference>
<keyword evidence="6" id="KW-1185">Reference proteome</keyword>
<dbReference type="PANTHER" id="PTHR30035">
    <property type="entry name" value="LIPOPROTEIN VACJ-RELATED"/>
    <property type="match status" value="1"/>
</dbReference>
<dbReference type="PRINTS" id="PR01805">
    <property type="entry name" value="VACJLIPOPROT"/>
</dbReference>
<evidence type="ECO:0000313" key="5">
    <source>
        <dbReference type="EMBL" id="TWG81712.1"/>
    </source>
</evidence>